<evidence type="ECO:0000313" key="1">
    <source>
        <dbReference type="Proteomes" id="UP000790787"/>
    </source>
</evidence>
<reference evidence="1" key="1">
    <citation type="journal article" date="2014" name="Nat. Commun.">
        <title>The tobacco genome sequence and its comparison with those of tomato and potato.</title>
        <authorList>
            <person name="Sierro N."/>
            <person name="Battey J.N."/>
            <person name="Ouadi S."/>
            <person name="Bakaher N."/>
            <person name="Bovet L."/>
            <person name="Willig A."/>
            <person name="Goepfert S."/>
            <person name="Peitsch M.C."/>
            <person name="Ivanov N.V."/>
        </authorList>
    </citation>
    <scope>NUCLEOTIDE SEQUENCE [LARGE SCALE GENOMIC DNA]</scope>
</reference>
<organism evidence="1 2">
    <name type="scientific">Nicotiana tabacum</name>
    <name type="common">Common tobacco</name>
    <dbReference type="NCBI Taxonomy" id="4097"/>
    <lineage>
        <taxon>Eukaryota</taxon>
        <taxon>Viridiplantae</taxon>
        <taxon>Streptophyta</taxon>
        <taxon>Embryophyta</taxon>
        <taxon>Tracheophyta</taxon>
        <taxon>Spermatophyta</taxon>
        <taxon>Magnoliopsida</taxon>
        <taxon>eudicotyledons</taxon>
        <taxon>Gunneridae</taxon>
        <taxon>Pentapetalae</taxon>
        <taxon>asterids</taxon>
        <taxon>lamiids</taxon>
        <taxon>Solanales</taxon>
        <taxon>Solanaceae</taxon>
        <taxon>Nicotianoideae</taxon>
        <taxon>Nicotianeae</taxon>
        <taxon>Nicotiana</taxon>
    </lineage>
</organism>
<accession>A0AC58UHP4</accession>
<dbReference type="RefSeq" id="XP_075109005.1">
    <property type="nucleotide sequence ID" value="XM_075252904.1"/>
</dbReference>
<sequence>MASKCWCCAEPKEEKMQHLFFTSYVATKVWKYFLGHAGISVEGITLHQAVTKCWTANVVPRLQPILQALPAVIFWELWKRRNNYKHGGSVTVNRVIYQVSTTMQSLIQYRKPTLKRVPHKWPDMLNMMESYFPKLMYSKVLWECPSPGWIKVNTDGTSRGNPGRSSIGYVLRNEEGDVIYGCGKEVQEGTNSEAEAQAVLEAMRFCVGNEFVLIELQTDSMMLKNVLAGEWKVLWTIYTQVEEIKDLMAKSNVTVGHTLREGNSLADHLANYALDVGPIVAHNFWELDIQGRKIVNNDKLQCPYIRVKVARN</sequence>
<protein>
    <submittedName>
        <fullName evidence="2">Uncharacterized protein LOC142180815</fullName>
    </submittedName>
</protein>
<evidence type="ECO:0000313" key="2">
    <source>
        <dbReference type="RefSeq" id="XP_075109005.1"/>
    </source>
</evidence>
<proteinExistence type="predicted"/>
<dbReference type="Proteomes" id="UP000790787">
    <property type="component" value="Chromosome 5"/>
</dbReference>
<reference evidence="2" key="2">
    <citation type="submission" date="2025-08" db="UniProtKB">
        <authorList>
            <consortium name="RefSeq"/>
        </authorList>
    </citation>
    <scope>IDENTIFICATION</scope>
    <source>
        <tissue evidence="2">Leaf</tissue>
    </source>
</reference>
<gene>
    <name evidence="2" type="primary">LOC142180815</name>
</gene>
<name>A0AC58UHP4_TOBAC</name>
<keyword evidence="1" id="KW-1185">Reference proteome</keyword>